<keyword evidence="6" id="KW-1185">Reference proteome</keyword>
<gene>
    <name evidence="5" type="ORF">IMCC3088_2703</name>
</gene>
<dbReference type="SMART" id="SM00822">
    <property type="entry name" value="PKS_KR"/>
    <property type="match status" value="1"/>
</dbReference>
<dbReference type="RefSeq" id="WP_009574619.1">
    <property type="nucleotide sequence ID" value="NZ_AEIG01000008.1"/>
</dbReference>
<evidence type="ECO:0000259" key="4">
    <source>
        <dbReference type="SMART" id="SM00822"/>
    </source>
</evidence>
<dbReference type="PANTHER" id="PTHR45024:SF2">
    <property type="entry name" value="SCP2 DOMAIN-CONTAINING PROTEIN"/>
    <property type="match status" value="1"/>
</dbReference>
<dbReference type="eggNOG" id="COG1028">
    <property type="taxonomic scope" value="Bacteria"/>
</dbReference>
<name>F3KYY6_9GAMM</name>
<dbReference type="Proteomes" id="UP000005615">
    <property type="component" value="Unassembled WGS sequence"/>
</dbReference>
<dbReference type="InterPro" id="IPR036291">
    <property type="entry name" value="NAD(P)-bd_dom_sf"/>
</dbReference>
<evidence type="ECO:0000256" key="1">
    <source>
        <dbReference type="ARBA" id="ARBA00006484"/>
    </source>
</evidence>
<dbReference type="STRING" id="2518989.IMCC3088_2703"/>
<dbReference type="OrthoDB" id="9804774at2"/>
<feature type="domain" description="Ketoreductase" evidence="4">
    <location>
        <begin position="8"/>
        <end position="204"/>
    </location>
</feature>
<dbReference type="AlphaFoldDB" id="F3KYY6"/>
<protein>
    <submittedName>
        <fullName evidence="5">Oxidoreductase, short chain dehydrogenase/reductase family</fullName>
    </submittedName>
</protein>
<dbReference type="EMBL" id="AEIG01000008">
    <property type="protein sequence ID" value="EGG30703.1"/>
    <property type="molecule type" value="Genomic_DNA"/>
</dbReference>
<comment type="caution">
    <text evidence="5">The sequence shown here is derived from an EMBL/GenBank/DDBJ whole genome shotgun (WGS) entry which is preliminary data.</text>
</comment>
<evidence type="ECO:0000313" key="6">
    <source>
        <dbReference type="Proteomes" id="UP000005615"/>
    </source>
</evidence>
<dbReference type="PRINTS" id="PR00081">
    <property type="entry name" value="GDHRDH"/>
</dbReference>
<keyword evidence="2" id="KW-0560">Oxidoreductase</keyword>
<reference evidence="5 6" key="1">
    <citation type="journal article" date="2011" name="J. Bacteriol.">
        <title>Genome sequence of strain IMCC3088, a proteorhodopsin-containing marine bacterium belonging to the OM60/NOR5 clade.</title>
        <authorList>
            <person name="Jang Y."/>
            <person name="Oh H.M."/>
            <person name="Kang I."/>
            <person name="Lee K."/>
            <person name="Yang S.J."/>
            <person name="Cho J.C."/>
        </authorList>
    </citation>
    <scope>NUCLEOTIDE SEQUENCE [LARGE SCALE GENOMIC DNA]</scope>
    <source>
        <strain evidence="5 6">IMCC3088</strain>
    </source>
</reference>
<dbReference type="InterPro" id="IPR057326">
    <property type="entry name" value="KR_dom"/>
</dbReference>
<accession>F3KYY6</accession>
<dbReference type="GO" id="GO:0016491">
    <property type="term" value="F:oxidoreductase activity"/>
    <property type="evidence" value="ECO:0007669"/>
    <property type="project" value="UniProtKB-KW"/>
</dbReference>
<dbReference type="Pfam" id="PF00106">
    <property type="entry name" value="adh_short"/>
    <property type="match status" value="1"/>
</dbReference>
<evidence type="ECO:0000256" key="3">
    <source>
        <dbReference type="RuleBase" id="RU000363"/>
    </source>
</evidence>
<evidence type="ECO:0000256" key="2">
    <source>
        <dbReference type="ARBA" id="ARBA00023002"/>
    </source>
</evidence>
<proteinExistence type="inferred from homology"/>
<dbReference type="SUPFAM" id="SSF51735">
    <property type="entry name" value="NAD(P)-binding Rossmann-fold domains"/>
    <property type="match status" value="1"/>
</dbReference>
<dbReference type="InterPro" id="IPR051687">
    <property type="entry name" value="Peroxisomal_Beta-Oxidation"/>
</dbReference>
<dbReference type="PRINTS" id="PR00080">
    <property type="entry name" value="SDRFAMILY"/>
</dbReference>
<organism evidence="5 6">
    <name type="scientific">Aequoribacter fuscus</name>
    <dbReference type="NCBI Taxonomy" id="2518989"/>
    <lineage>
        <taxon>Bacteria</taxon>
        <taxon>Pseudomonadati</taxon>
        <taxon>Pseudomonadota</taxon>
        <taxon>Gammaproteobacteria</taxon>
        <taxon>Cellvibrionales</taxon>
        <taxon>Halieaceae</taxon>
        <taxon>Aequoribacter</taxon>
    </lineage>
</organism>
<evidence type="ECO:0000313" key="5">
    <source>
        <dbReference type="EMBL" id="EGG30703.1"/>
    </source>
</evidence>
<dbReference type="Gene3D" id="3.40.50.720">
    <property type="entry name" value="NAD(P)-binding Rossmann-like Domain"/>
    <property type="match status" value="1"/>
</dbReference>
<comment type="similarity">
    <text evidence="1 3">Belongs to the short-chain dehydrogenases/reductases (SDR) family.</text>
</comment>
<dbReference type="PANTHER" id="PTHR45024">
    <property type="entry name" value="DEHYDROGENASES, SHORT CHAIN"/>
    <property type="match status" value="1"/>
</dbReference>
<dbReference type="InterPro" id="IPR002347">
    <property type="entry name" value="SDR_fam"/>
</dbReference>
<sequence>MTIRYDGQVAIVTGAGGGLGRSHAIALAARGAKVVVNDLGGSVDGSGGSSDAAKAVVAEIEAAGGEAMANGANVADYAQVEKMVAETMERWGRIDILVNNAGILRDKSFVKGSLDDFKLVVDVHLMGSVNCTKAVWDIMREQAYGRILVTTSSSGLYGNFGQANYGSAKMGVIGMMNTLVLEGAKYNIHVNALAPTAGTRMTEGLIQEDAFKLLTPETVTPAVLYMVSEGGPNRTILSAGAGGYAVAKIVETEGMWLPPEEQTPEGIAAHWDQINDFNTVRELKAGGEQTIKFVMAAAAGHGISAE</sequence>